<reference evidence="1" key="1">
    <citation type="submission" date="2021-10" db="EMBL/GenBank/DDBJ databases">
        <title>De novo Genome Assembly of Clathrus columnatus (Basidiomycota, Fungi) Using Illumina and Nanopore Sequence Data.</title>
        <authorList>
            <person name="Ogiso-Tanaka E."/>
            <person name="Itagaki H."/>
            <person name="Hosoya T."/>
            <person name="Hosaka K."/>
        </authorList>
    </citation>
    <scope>NUCLEOTIDE SEQUENCE</scope>
    <source>
        <strain evidence="1">MO-923</strain>
    </source>
</reference>
<proteinExistence type="predicted"/>
<dbReference type="Gene3D" id="2.80.10.50">
    <property type="match status" value="1"/>
</dbReference>
<dbReference type="Proteomes" id="UP001050691">
    <property type="component" value="Unassembled WGS sequence"/>
</dbReference>
<accession>A0AAV5ACT1</accession>
<dbReference type="EMBL" id="BPWL01000006">
    <property type="protein sequence ID" value="GJJ10943.1"/>
    <property type="molecule type" value="Genomic_DNA"/>
</dbReference>
<evidence type="ECO:0008006" key="3">
    <source>
        <dbReference type="Google" id="ProtNLM"/>
    </source>
</evidence>
<comment type="caution">
    <text evidence="1">The sequence shown here is derived from an EMBL/GenBank/DDBJ whole genome shotgun (WGS) entry which is preliminary data.</text>
</comment>
<sequence length="149" mass="15716">MSIVRIPPGTYSIESIKYSGRVIDLQGSSPVAGTPIITFNNNSTANQIWNLQYTDEKALIFTLQAASPSSNAFSPSVSPGAKLVGTPLQLIGLQARATGGASVYQIIAPTQPGTQDLALVAGPNNGDQIEFRVLIASDPAQQWRFNSLG</sequence>
<protein>
    <recommendedName>
        <fullName evidence="3">Ricin B lectin domain-containing protein</fullName>
    </recommendedName>
</protein>
<evidence type="ECO:0000313" key="1">
    <source>
        <dbReference type="EMBL" id="GJJ10943.1"/>
    </source>
</evidence>
<dbReference type="InterPro" id="IPR035992">
    <property type="entry name" value="Ricin_B-like_lectins"/>
</dbReference>
<keyword evidence="2" id="KW-1185">Reference proteome</keyword>
<name>A0AAV5ACT1_9AGAM</name>
<evidence type="ECO:0000313" key="2">
    <source>
        <dbReference type="Proteomes" id="UP001050691"/>
    </source>
</evidence>
<organism evidence="1 2">
    <name type="scientific">Clathrus columnatus</name>
    <dbReference type="NCBI Taxonomy" id="1419009"/>
    <lineage>
        <taxon>Eukaryota</taxon>
        <taxon>Fungi</taxon>
        <taxon>Dikarya</taxon>
        <taxon>Basidiomycota</taxon>
        <taxon>Agaricomycotina</taxon>
        <taxon>Agaricomycetes</taxon>
        <taxon>Phallomycetidae</taxon>
        <taxon>Phallales</taxon>
        <taxon>Clathraceae</taxon>
        <taxon>Clathrus</taxon>
    </lineage>
</organism>
<dbReference type="AlphaFoldDB" id="A0AAV5ACT1"/>
<dbReference type="SUPFAM" id="SSF50370">
    <property type="entry name" value="Ricin B-like lectins"/>
    <property type="match status" value="1"/>
</dbReference>
<gene>
    <name evidence="1" type="ORF">Clacol_005172</name>
</gene>